<comment type="caution">
    <text evidence="1">The sequence shown here is derived from an EMBL/GenBank/DDBJ whole genome shotgun (WGS) entry which is preliminary data.</text>
</comment>
<keyword evidence="2" id="KW-1185">Reference proteome</keyword>
<dbReference type="PANTHER" id="PTHR40743">
    <property type="entry name" value="NUCLEOTIDE-DIPHOSPHO-SUGAR TRANSFERASE CONTAINING PROTEIN"/>
    <property type="match status" value="1"/>
</dbReference>
<dbReference type="AlphaFoldDB" id="A0A6S7FYV1"/>
<reference evidence="1" key="1">
    <citation type="submission" date="2020-04" db="EMBL/GenBank/DDBJ databases">
        <authorList>
            <person name="Alioto T."/>
            <person name="Alioto T."/>
            <person name="Gomez Garrido J."/>
        </authorList>
    </citation>
    <scope>NUCLEOTIDE SEQUENCE</scope>
    <source>
        <strain evidence="1">A484AB</strain>
    </source>
</reference>
<dbReference type="Gene3D" id="3.40.910.10">
    <property type="entry name" value="Deoxyhypusine synthase"/>
    <property type="match status" value="1"/>
</dbReference>
<organism evidence="1 2">
    <name type="scientific">Paramuricea clavata</name>
    <name type="common">Red gorgonian</name>
    <name type="synonym">Violescent sea-whip</name>
    <dbReference type="NCBI Taxonomy" id="317549"/>
    <lineage>
        <taxon>Eukaryota</taxon>
        <taxon>Metazoa</taxon>
        <taxon>Cnidaria</taxon>
        <taxon>Anthozoa</taxon>
        <taxon>Octocorallia</taxon>
        <taxon>Malacalcyonacea</taxon>
        <taxon>Plexauridae</taxon>
        <taxon>Paramuricea</taxon>
    </lineage>
</organism>
<protein>
    <submittedName>
        <fullName evidence="1">Deoxyhypusine synthase</fullName>
    </submittedName>
</protein>
<evidence type="ECO:0000313" key="1">
    <source>
        <dbReference type="EMBL" id="CAB3984868.1"/>
    </source>
</evidence>
<dbReference type="InterPro" id="IPR029035">
    <property type="entry name" value="DHS-like_NAD/FAD-binding_dom"/>
</dbReference>
<accession>A0A6S7FYV1</accession>
<dbReference type="Proteomes" id="UP001152795">
    <property type="component" value="Unassembled WGS sequence"/>
</dbReference>
<sequence>MNNSAPEIAMDAVLKGSEKMPEGSKTVKGYDFNNGLDYGALLATYKLSGFQATNFGKAVDEINNMISRRFEEPPKEGQKTNCAISLGFMHLKRTLNERYAFLPDKQELEIHVITNYPVMTEKPWNENQTERNKTRLWQRQEEVEETLQRNLNHPLVTAVHLLVNQPLAEQRLHELNLHNKQKVFLHRVKALPTYRDFFDYANDRLKNQVVIVMNMDIYIGEGFEKLNKTFLVKQNVSYALTRSGRREQRCNMDGKRGYCETGYIGSHDVYIFVLTQRLKESILSQLDYEMHLYGGDNRLLWVLKNQMKKKLLNPCRYLRTYHNHCVDIHSSIRRRINENGKSGWVPPSGLYK</sequence>
<proteinExistence type="predicted"/>
<gene>
    <name evidence="1" type="ORF">PACLA_8A057115</name>
</gene>
<dbReference type="InterPro" id="IPR036982">
    <property type="entry name" value="Deoxyhypusine_synthase_sf"/>
</dbReference>
<dbReference type="OrthoDB" id="5977719at2759"/>
<name>A0A6S7FYV1_PARCT</name>
<dbReference type="PANTHER" id="PTHR40743:SF1">
    <property type="entry name" value="POSSIBLE GLYCOSYLTRANSFERASE"/>
    <property type="match status" value="1"/>
</dbReference>
<dbReference type="SUPFAM" id="SSF52467">
    <property type="entry name" value="DHS-like NAD/FAD-binding domain"/>
    <property type="match status" value="1"/>
</dbReference>
<evidence type="ECO:0000313" key="2">
    <source>
        <dbReference type="Proteomes" id="UP001152795"/>
    </source>
</evidence>
<dbReference type="EMBL" id="CACRXK020000795">
    <property type="protein sequence ID" value="CAB3984868.1"/>
    <property type="molecule type" value="Genomic_DNA"/>
</dbReference>